<protein>
    <recommendedName>
        <fullName evidence="4">V-type proton ATPase subunit E</fullName>
    </recommendedName>
    <alternativeName>
        <fullName evidence="4">V-ATPase subunit E</fullName>
    </alternativeName>
</protein>
<dbReference type="GO" id="GO:0033178">
    <property type="term" value="C:proton-transporting two-sector ATPase complex, catalytic domain"/>
    <property type="evidence" value="ECO:0007669"/>
    <property type="project" value="InterPro"/>
</dbReference>
<accession>A0A1M6UC19</accession>
<keyword evidence="4" id="KW-0375">Hydrogen ion transport</keyword>
<evidence type="ECO:0000256" key="5">
    <source>
        <dbReference type="SAM" id="Coils"/>
    </source>
</evidence>
<sequence>MNDGKIIIDRIMAEADKEIEAFMLEGKREADAIMKAAEEKARREKESYRKKAEEEARKARAKEISGAEMEAKKAILQEKQDILEEIIAEAKKRLENLPDAEYAKVIGGMLERLDESQGKEIIVSAKDKARLADVVKEKGYVLSDETRDIDSGFVVKNGDIEYNYSFDAIIMVQKEEMQITAAKILF</sequence>
<evidence type="ECO:0000313" key="6">
    <source>
        <dbReference type="EMBL" id="SHK66729.1"/>
    </source>
</evidence>
<dbReference type="InterPro" id="IPR002842">
    <property type="entry name" value="ATPase_V1_Esu"/>
</dbReference>
<evidence type="ECO:0000313" key="7">
    <source>
        <dbReference type="Proteomes" id="UP000183975"/>
    </source>
</evidence>
<dbReference type="EMBL" id="FRAH01000038">
    <property type="protein sequence ID" value="SHK66729.1"/>
    <property type="molecule type" value="Genomic_DNA"/>
</dbReference>
<organism evidence="6 7">
    <name type="scientific">Anaerotignum lactatifermentans DSM 14214</name>
    <dbReference type="NCBI Taxonomy" id="1121323"/>
    <lineage>
        <taxon>Bacteria</taxon>
        <taxon>Bacillati</taxon>
        <taxon>Bacillota</taxon>
        <taxon>Clostridia</taxon>
        <taxon>Lachnospirales</taxon>
        <taxon>Anaerotignaceae</taxon>
        <taxon>Anaerotignum</taxon>
    </lineage>
</organism>
<evidence type="ECO:0000256" key="2">
    <source>
        <dbReference type="ARBA" id="ARBA00022448"/>
    </source>
</evidence>
<comment type="function">
    <text evidence="4">Produces ATP from ADP in the presence of a proton gradient across the membrane.</text>
</comment>
<dbReference type="SUPFAM" id="SSF160527">
    <property type="entry name" value="V-type ATPase subunit E-like"/>
    <property type="match status" value="1"/>
</dbReference>
<keyword evidence="5" id="KW-0175">Coiled coil</keyword>
<dbReference type="Gene3D" id="1.20.5.620">
    <property type="entry name" value="F1F0 ATP synthase subunit B, membrane domain"/>
    <property type="match status" value="1"/>
</dbReference>
<dbReference type="Pfam" id="PF01991">
    <property type="entry name" value="vATP-synt_E"/>
    <property type="match status" value="1"/>
</dbReference>
<name>A0A1M6UC19_9FIRM</name>
<dbReference type="HAMAP" id="MF_00311">
    <property type="entry name" value="ATP_synth_E_arch"/>
    <property type="match status" value="1"/>
</dbReference>
<dbReference type="RefSeq" id="WP_072851637.1">
    <property type="nucleotide sequence ID" value="NZ_FRAH01000038.1"/>
</dbReference>
<comment type="similarity">
    <text evidence="1 4">Belongs to the V-ATPase E subunit family.</text>
</comment>
<evidence type="ECO:0000256" key="3">
    <source>
        <dbReference type="ARBA" id="ARBA00023065"/>
    </source>
</evidence>
<feature type="coiled-coil region" evidence="5">
    <location>
        <begin position="27"/>
        <end position="93"/>
    </location>
</feature>
<dbReference type="Proteomes" id="UP000183975">
    <property type="component" value="Unassembled WGS sequence"/>
</dbReference>
<keyword evidence="7" id="KW-1185">Reference proteome</keyword>
<dbReference type="GO" id="GO:0046933">
    <property type="term" value="F:proton-transporting ATP synthase activity, rotational mechanism"/>
    <property type="evidence" value="ECO:0007669"/>
    <property type="project" value="UniProtKB-UniRule"/>
</dbReference>
<dbReference type="GO" id="GO:0005524">
    <property type="term" value="F:ATP binding"/>
    <property type="evidence" value="ECO:0007669"/>
    <property type="project" value="UniProtKB-UniRule"/>
</dbReference>
<dbReference type="OrthoDB" id="1734087at2"/>
<gene>
    <name evidence="4" type="primary">atpE</name>
    <name evidence="6" type="ORF">SAMN02745138_02131</name>
</gene>
<dbReference type="AlphaFoldDB" id="A0A1M6UC19"/>
<evidence type="ECO:0000256" key="4">
    <source>
        <dbReference type="HAMAP-Rule" id="MF_00311"/>
    </source>
</evidence>
<keyword evidence="3 4" id="KW-0406">Ion transport</keyword>
<keyword evidence="2 4" id="KW-0813">Transport</keyword>
<evidence type="ECO:0000256" key="1">
    <source>
        <dbReference type="ARBA" id="ARBA00005901"/>
    </source>
</evidence>
<proteinExistence type="inferred from homology"/>
<reference evidence="6 7" key="1">
    <citation type="submission" date="2016-11" db="EMBL/GenBank/DDBJ databases">
        <authorList>
            <person name="Jaros S."/>
            <person name="Januszkiewicz K."/>
            <person name="Wedrychowicz H."/>
        </authorList>
    </citation>
    <scope>NUCLEOTIDE SEQUENCE [LARGE SCALE GENOMIC DNA]</scope>
    <source>
        <strain evidence="6 7">DSM 14214</strain>
    </source>
</reference>
<dbReference type="GO" id="GO:0046961">
    <property type="term" value="F:proton-transporting ATPase activity, rotational mechanism"/>
    <property type="evidence" value="ECO:0007669"/>
    <property type="project" value="InterPro"/>
</dbReference>
<dbReference type="GO" id="GO:0042777">
    <property type="term" value="P:proton motive force-driven plasma membrane ATP synthesis"/>
    <property type="evidence" value="ECO:0007669"/>
    <property type="project" value="UniProtKB-UniRule"/>
</dbReference>
<keyword evidence="4" id="KW-0066">ATP synthesis</keyword>